<organism evidence="1">
    <name type="scientific">gut metagenome</name>
    <dbReference type="NCBI Taxonomy" id="749906"/>
    <lineage>
        <taxon>unclassified sequences</taxon>
        <taxon>metagenomes</taxon>
        <taxon>organismal metagenomes</taxon>
    </lineage>
</organism>
<protein>
    <submittedName>
        <fullName evidence="1">Uncharacterized protein</fullName>
    </submittedName>
</protein>
<dbReference type="EMBL" id="AMCI01001608">
    <property type="protein sequence ID" value="EJX05016.1"/>
    <property type="molecule type" value="Genomic_DNA"/>
</dbReference>
<dbReference type="AlphaFoldDB" id="J9CXL0"/>
<sequence>MWRFILWMVAFCSVLTPPVRRWKGWQTKDHQINIHRRSRWFFIDGQSPLLLACTSRRASTICQLRKFYYLLPVNGFNSFPSSTVPQPGLLPTGVVCILLFSLHSCLWYLHSILDAKILCSYICSAVLDTFHISSDYFSL</sequence>
<gene>
    <name evidence="1" type="ORF">EVA_06876</name>
</gene>
<proteinExistence type="predicted"/>
<comment type="caution">
    <text evidence="1">The sequence shown here is derived from an EMBL/GenBank/DDBJ whole genome shotgun (WGS) entry which is preliminary data.</text>
</comment>
<reference evidence="1" key="1">
    <citation type="journal article" date="2012" name="PLoS ONE">
        <title>Gene sets for utilization of primary and secondary nutrition supplies in the distal gut of endangered iberian lynx.</title>
        <authorList>
            <person name="Alcaide M."/>
            <person name="Messina E."/>
            <person name="Richter M."/>
            <person name="Bargiela R."/>
            <person name="Peplies J."/>
            <person name="Huws S.A."/>
            <person name="Newbold C.J."/>
            <person name="Golyshin P.N."/>
            <person name="Simon M.A."/>
            <person name="Lopez G."/>
            <person name="Yakimov M.M."/>
            <person name="Ferrer M."/>
        </authorList>
    </citation>
    <scope>NUCLEOTIDE SEQUENCE</scope>
</reference>
<evidence type="ECO:0000313" key="1">
    <source>
        <dbReference type="EMBL" id="EJX05016.1"/>
    </source>
</evidence>
<accession>J9CXL0</accession>
<name>J9CXL0_9ZZZZ</name>